<dbReference type="Proteomes" id="UP000246991">
    <property type="component" value="Unassembled WGS sequence"/>
</dbReference>
<feature type="region of interest" description="Disordered" evidence="4">
    <location>
        <begin position="386"/>
        <end position="445"/>
    </location>
</feature>
<evidence type="ECO:0000256" key="2">
    <source>
        <dbReference type="ARBA" id="ARBA00022490"/>
    </source>
</evidence>
<keyword evidence="3" id="KW-0206">Cytoskeleton</keyword>
<dbReference type="Pfam" id="PF02187">
    <property type="entry name" value="GAS2"/>
    <property type="match status" value="1"/>
</dbReference>
<dbReference type="SUPFAM" id="SSF143575">
    <property type="entry name" value="GAS2 domain-like"/>
    <property type="match status" value="1"/>
</dbReference>
<evidence type="ECO:0000313" key="6">
    <source>
        <dbReference type="EMBL" id="PWW72519.1"/>
    </source>
</evidence>
<protein>
    <recommendedName>
        <fullName evidence="5">GAR domain-containing protein</fullName>
    </recommendedName>
</protein>
<feature type="compositionally biased region" description="Polar residues" evidence="4">
    <location>
        <begin position="149"/>
        <end position="167"/>
    </location>
</feature>
<gene>
    <name evidence="6" type="ORF">C7212DRAFT_227565</name>
</gene>
<feature type="compositionally biased region" description="Low complexity" evidence="4">
    <location>
        <begin position="240"/>
        <end position="263"/>
    </location>
</feature>
<evidence type="ECO:0000256" key="3">
    <source>
        <dbReference type="ARBA" id="ARBA00023212"/>
    </source>
</evidence>
<proteinExistence type="predicted"/>
<feature type="compositionally biased region" description="Polar residues" evidence="4">
    <location>
        <begin position="1"/>
        <end position="19"/>
    </location>
</feature>
<dbReference type="GO" id="GO:0005856">
    <property type="term" value="C:cytoskeleton"/>
    <property type="evidence" value="ECO:0007669"/>
    <property type="project" value="UniProtKB-SubCell"/>
</dbReference>
<comment type="subcellular location">
    <subcellularLocation>
        <location evidence="1">Cytoplasm</location>
        <location evidence="1">Cytoskeleton</location>
    </subcellularLocation>
</comment>
<dbReference type="AlphaFoldDB" id="A0A317SDA5"/>
<feature type="compositionally biased region" description="Pro residues" evidence="4">
    <location>
        <begin position="663"/>
        <end position="672"/>
    </location>
</feature>
<evidence type="ECO:0000256" key="1">
    <source>
        <dbReference type="ARBA" id="ARBA00004245"/>
    </source>
</evidence>
<dbReference type="Gene3D" id="3.30.920.20">
    <property type="entry name" value="Gas2-like domain"/>
    <property type="match status" value="1"/>
</dbReference>
<feature type="region of interest" description="Disordered" evidence="4">
    <location>
        <begin position="1"/>
        <end position="61"/>
    </location>
</feature>
<keyword evidence="2" id="KW-0963">Cytoplasm</keyword>
<feature type="compositionally biased region" description="Polar residues" evidence="4">
    <location>
        <begin position="321"/>
        <end position="332"/>
    </location>
</feature>
<organism evidence="6 7">
    <name type="scientific">Tuber magnatum</name>
    <name type="common">white Piedmont truffle</name>
    <dbReference type="NCBI Taxonomy" id="42249"/>
    <lineage>
        <taxon>Eukaryota</taxon>
        <taxon>Fungi</taxon>
        <taxon>Dikarya</taxon>
        <taxon>Ascomycota</taxon>
        <taxon>Pezizomycotina</taxon>
        <taxon>Pezizomycetes</taxon>
        <taxon>Pezizales</taxon>
        <taxon>Tuberaceae</taxon>
        <taxon>Tuber</taxon>
    </lineage>
</organism>
<feature type="region of interest" description="Disordered" evidence="4">
    <location>
        <begin position="78"/>
        <end position="111"/>
    </location>
</feature>
<reference evidence="6 7" key="1">
    <citation type="submission" date="2018-03" db="EMBL/GenBank/DDBJ databases">
        <title>Genomes of Pezizomycetes fungi and the evolution of truffles.</title>
        <authorList>
            <person name="Murat C."/>
            <person name="Payen T."/>
            <person name="Noel B."/>
            <person name="Kuo A."/>
            <person name="Martin F.M."/>
        </authorList>
    </citation>
    <scope>NUCLEOTIDE SEQUENCE [LARGE SCALE GENOMIC DNA]</scope>
    <source>
        <strain evidence="6">091103-1</strain>
    </source>
</reference>
<dbReference type="InterPro" id="IPR036534">
    <property type="entry name" value="GAR_dom_sf"/>
</dbReference>
<feature type="compositionally biased region" description="Pro residues" evidence="4">
    <location>
        <begin position="598"/>
        <end position="609"/>
    </location>
</feature>
<dbReference type="STRING" id="42249.A0A317SDA5"/>
<feature type="compositionally biased region" description="Low complexity" evidence="4">
    <location>
        <begin position="522"/>
        <end position="550"/>
    </location>
</feature>
<comment type="caution">
    <text evidence="6">The sequence shown here is derived from an EMBL/GenBank/DDBJ whole genome shotgun (WGS) entry which is preliminary data.</text>
</comment>
<dbReference type="InterPro" id="IPR003108">
    <property type="entry name" value="GAR_dom"/>
</dbReference>
<dbReference type="OrthoDB" id="5409589at2759"/>
<dbReference type="EMBL" id="PYWC01000104">
    <property type="protein sequence ID" value="PWW72519.1"/>
    <property type="molecule type" value="Genomic_DNA"/>
</dbReference>
<evidence type="ECO:0000313" key="7">
    <source>
        <dbReference type="Proteomes" id="UP000246991"/>
    </source>
</evidence>
<accession>A0A317SDA5</accession>
<feature type="region of interest" description="Disordered" evidence="4">
    <location>
        <begin position="136"/>
        <end position="340"/>
    </location>
</feature>
<feature type="region of interest" description="Disordered" evidence="4">
    <location>
        <begin position="509"/>
        <end position="681"/>
    </location>
</feature>
<evidence type="ECO:0000256" key="4">
    <source>
        <dbReference type="SAM" id="MobiDB-lite"/>
    </source>
</evidence>
<feature type="compositionally biased region" description="Basic and acidic residues" evidence="4">
    <location>
        <begin position="288"/>
        <end position="297"/>
    </location>
</feature>
<feature type="compositionally biased region" description="Polar residues" evidence="4">
    <location>
        <begin position="207"/>
        <end position="218"/>
    </location>
</feature>
<evidence type="ECO:0000259" key="5">
    <source>
        <dbReference type="PROSITE" id="PS51460"/>
    </source>
</evidence>
<feature type="compositionally biased region" description="Basic and acidic residues" evidence="4">
    <location>
        <begin position="136"/>
        <end position="148"/>
    </location>
</feature>
<feature type="compositionally biased region" description="Low complexity" evidence="4">
    <location>
        <begin position="627"/>
        <end position="636"/>
    </location>
</feature>
<sequence>MSPQSPDNRNGSFGTSFSCASMDEGDQADMSDSMSYFEQEESSEIEIKPVATSTPKGNRRLTVSTGLDSIVEVLTPRSTRGQHFNEPDCYRNDSSGLDGFPGDREGVDSVGDNVLSSLTAPDEEVEKEMLPIELSEKVVEREIWRDPTRATSASKNRSVPPRSSTPTLGKGLAKDQKQRFTLGPSPSVPGVASGYKRPTSRAEVRPSSGQGNRPSSRAQDFRPPSRAQDTKVARPSSRAGLSTPGGPPDGGSNSSTPTGTPAPAVRPMRRLRRDTVSTTGADSDDDDDPRRFLRENTPEMNNSPDFAKAQKLQVTKRHARQPSNFTSTVTPEKSSRFSKGPYVAEGSSLVVPTTPILQVDLDDKINEILGSLPSRVRLTASNLQKLSESTKRQPPIKPFDLSSPTGIPGPKSVGSSPSIASEVPSYARASARRHNSSSPGDIKLYHLHRTDGQAPIKLYIRLVGENGERVMVRVGGGWADLAEYLKEYVTHHGSKRRVVSEGRVEIQDLSTHSHHGRTLHPSRSISSFRSVSPGPMGSRPSSPPGGNRPSTSFSMRRPESPMLMKRSESEHSSLHINPTTMRGGHNGTLPRNNKTSPTTPPDETFPPQPVTAVQLTPPNRSSPPSRPTSRPGSASSVGYRRPTSRLSFSESAFGDSGSVNGHSPPPLPPPQPLGLAGPKGKYVHPDNQAWVEDMLGQVRKASADRRVQLLAAAAGHYGDGGVEEAIVEGSVSLGGGGQGGDYSGREFGGKLGEIGKVGGTRRLFPKKG</sequence>
<feature type="compositionally biased region" description="Polar residues" evidence="4">
    <location>
        <begin position="51"/>
        <end position="61"/>
    </location>
</feature>
<keyword evidence="7" id="KW-1185">Reference proteome</keyword>
<name>A0A317SDA5_9PEZI</name>
<dbReference type="PROSITE" id="PS51460">
    <property type="entry name" value="GAR"/>
    <property type="match status" value="1"/>
</dbReference>
<feature type="domain" description="GAR" evidence="5">
    <location>
        <begin position="414"/>
        <end position="492"/>
    </location>
</feature>
<dbReference type="GO" id="GO:0008017">
    <property type="term" value="F:microtubule binding"/>
    <property type="evidence" value="ECO:0007669"/>
    <property type="project" value="InterPro"/>
</dbReference>